<name>A0AAU8LQL1_9BACT</name>
<proteinExistence type="predicted"/>
<dbReference type="Pfam" id="PF17914">
    <property type="entry name" value="HopA1"/>
    <property type="match status" value="1"/>
</dbReference>
<dbReference type="EMBL" id="CP159373">
    <property type="protein sequence ID" value="XCN71474.1"/>
    <property type="molecule type" value="Genomic_DNA"/>
</dbReference>
<dbReference type="InterPro" id="IPR040871">
    <property type="entry name" value="HopA1"/>
</dbReference>
<reference evidence="1" key="2">
    <citation type="submission" date="2024-06" db="EMBL/GenBank/DDBJ databases">
        <authorList>
            <person name="Plum-Jensen L.E."/>
            <person name="Schramm A."/>
            <person name="Marshall I.P.G."/>
        </authorList>
    </citation>
    <scope>NUCLEOTIDE SEQUENCE</scope>
    <source>
        <strain evidence="1">Rat1</strain>
    </source>
</reference>
<sequence>MSNSIQDRITKIVDSFYIHSQFSFSINGNKPVQLPNNTGTTPAEQIGHYLPRDPLTRELQSLFYRKYCSADNSVESGNDQIDPSIFASQLSAANKSIEGWDHGWNVYQTTANGSLSIQKGDRHRTVYPGEYVTSGPPGTMVKVGTVVSVRVVRESFEIQQGFYYVFGHTLSDQFDDHNLVRFYFNATPEGALKIVHELTTALNRFQVPFRFKTLSFPSSYNRTDAAVLYIARRYFHIVAMSLQEVYERTLRLKSEIPLFTKKILPGIGIAEDPGTTESFGMHRCRLLAEGIVEAWKNGNQQLSAKMEAIKKQFTSNGLDIEKPYLNKNSVDFLLPDITRGVEI</sequence>
<accession>A0AAU8LQL1</accession>
<gene>
    <name evidence="1" type="ORF">Q3M24_14255</name>
</gene>
<organism evidence="1">
    <name type="scientific">Candidatus Electrothrix aestuarii</name>
    <dbReference type="NCBI Taxonomy" id="3062594"/>
    <lineage>
        <taxon>Bacteria</taxon>
        <taxon>Pseudomonadati</taxon>
        <taxon>Thermodesulfobacteriota</taxon>
        <taxon>Desulfobulbia</taxon>
        <taxon>Desulfobulbales</taxon>
        <taxon>Desulfobulbaceae</taxon>
        <taxon>Candidatus Electrothrix</taxon>
    </lineage>
</organism>
<dbReference type="KEGG" id="eaj:Q3M24_14255"/>
<dbReference type="AlphaFoldDB" id="A0AAU8LQL1"/>
<evidence type="ECO:0000313" key="1">
    <source>
        <dbReference type="EMBL" id="XCN71474.1"/>
    </source>
</evidence>
<protein>
    <submittedName>
        <fullName evidence="1">T3SS effector HopA1 family protein</fullName>
    </submittedName>
</protein>
<reference evidence="1" key="1">
    <citation type="journal article" date="2024" name="Syst. Appl. Microbiol.">
        <title>First single-strain enrichments of Electrothrix cable bacteria, description of E. aestuarii sp. nov. and E. rattekaaiensis sp. nov., and proposal of a cable bacteria taxonomy following the rules of the SeqCode.</title>
        <authorList>
            <person name="Plum-Jensen L.E."/>
            <person name="Schramm A."/>
            <person name="Marshall I.P.G."/>
        </authorList>
    </citation>
    <scope>NUCLEOTIDE SEQUENCE</scope>
    <source>
        <strain evidence="1">Rat1</strain>
    </source>
</reference>